<evidence type="ECO:0000313" key="2">
    <source>
        <dbReference type="Proteomes" id="UP000274429"/>
    </source>
</evidence>
<evidence type="ECO:0000313" key="1">
    <source>
        <dbReference type="EMBL" id="VDM22198.1"/>
    </source>
</evidence>
<organism evidence="3">
    <name type="scientific">Hydatigena taeniaeformis</name>
    <name type="common">Feline tapeworm</name>
    <name type="synonym">Taenia taeniaeformis</name>
    <dbReference type="NCBI Taxonomy" id="6205"/>
    <lineage>
        <taxon>Eukaryota</taxon>
        <taxon>Metazoa</taxon>
        <taxon>Spiralia</taxon>
        <taxon>Lophotrochozoa</taxon>
        <taxon>Platyhelminthes</taxon>
        <taxon>Cestoda</taxon>
        <taxon>Eucestoda</taxon>
        <taxon>Cyclophyllidea</taxon>
        <taxon>Taeniidae</taxon>
        <taxon>Hydatigera</taxon>
    </lineage>
</organism>
<protein>
    <submittedName>
        <fullName evidence="3">BRO1 domain-containing protein</fullName>
    </submittedName>
</protein>
<reference evidence="3" key="1">
    <citation type="submission" date="2017-02" db="UniProtKB">
        <authorList>
            <consortium name="WormBaseParasite"/>
        </authorList>
    </citation>
    <scope>IDENTIFICATION</scope>
</reference>
<sequence length="75" mass="8239">MLEHKCLILVSLDSLSEMLYYVGPNLFRVSPGSDDSCDLYTEAAEAATQQTNGRLAAKYFELADEVYAKAGVESE</sequence>
<keyword evidence="2" id="KW-1185">Reference proteome</keyword>
<proteinExistence type="predicted"/>
<dbReference type="EMBL" id="UYWX01002097">
    <property type="protein sequence ID" value="VDM22198.1"/>
    <property type="molecule type" value="Genomic_DNA"/>
</dbReference>
<accession>A0A0R3WR54</accession>
<dbReference type="WBParaSite" id="TTAC_0000324401-mRNA-1">
    <property type="protein sequence ID" value="TTAC_0000324401-mRNA-1"/>
    <property type="gene ID" value="TTAC_0000324401"/>
</dbReference>
<dbReference type="Proteomes" id="UP000274429">
    <property type="component" value="Unassembled WGS sequence"/>
</dbReference>
<dbReference type="AlphaFoldDB" id="A0A0R3WR54"/>
<evidence type="ECO:0000313" key="3">
    <source>
        <dbReference type="WBParaSite" id="TTAC_0000324401-mRNA-1"/>
    </source>
</evidence>
<reference evidence="1 2" key="2">
    <citation type="submission" date="2018-11" db="EMBL/GenBank/DDBJ databases">
        <authorList>
            <consortium name="Pathogen Informatics"/>
        </authorList>
    </citation>
    <scope>NUCLEOTIDE SEQUENCE [LARGE SCALE GENOMIC DNA]</scope>
</reference>
<gene>
    <name evidence="1" type="ORF">TTAC_LOCUS3230</name>
</gene>
<name>A0A0R3WR54_HYDTA</name>